<evidence type="ECO:0000313" key="4">
    <source>
        <dbReference type="Proteomes" id="UP000770015"/>
    </source>
</evidence>
<keyword evidence="4" id="KW-1185">Reference proteome</keyword>
<dbReference type="OrthoDB" id="5243667at2759"/>
<name>A0A9P8VJF6_9PEZI</name>
<dbReference type="InterPro" id="IPR031348">
    <property type="entry name" value="PigL_N"/>
</dbReference>
<sequence length="516" mass="56995">MAEAIGLAAGVIGFMDIAIKTTSLLHERIGSFKKDTDGRLFHTRCYAEMAKMETSMQVLSSYNDTQEGRAAVKDLLQRATKASMEMAQYLQSVQEKSRWRPTERSWEKLNNLLLEIVSINDELFMHVSELRETESRSSSGRVSNHYLDSSSLEALNDASSSPPQFTTHYGRGQVLQCIIVSVSTLLEHVAQQRAAFGSVFNEFQLWRHHVESEGLFEALNLAPADKKKGLSPGQAPLDLGFWLMKVISHLGHNLAWWQHTSGTQGTSTAARDFHSSLKTAVDTLQLDSAAASKLVASPRRPSSRRLEPINTAAGNQPDGEKDDGESVTLRRSNLTLRALRNTLPTVIDFCRQWRTQSDDVEASDVVALLDISVDLIAPAAEVLSKAEIPSKVEPKSRIDMESINRVFDEQASVLRKWKDKNRHTIETKLVSQSPAKLASAANAVGNIAKLLNELPANVLAQRDGNEADCETLESMMKTFETSVQALVALEGQLDIIEAPPAYGEISRDKPLQTSQT</sequence>
<feature type="region of interest" description="Disordered" evidence="1">
    <location>
        <begin position="292"/>
        <end position="327"/>
    </location>
</feature>
<accession>A0A9P8VJF6</accession>
<organism evidence="3 4">
    <name type="scientific">Plectosphaerella plurivora</name>
    <dbReference type="NCBI Taxonomy" id="936078"/>
    <lineage>
        <taxon>Eukaryota</taxon>
        <taxon>Fungi</taxon>
        <taxon>Dikarya</taxon>
        <taxon>Ascomycota</taxon>
        <taxon>Pezizomycotina</taxon>
        <taxon>Sordariomycetes</taxon>
        <taxon>Hypocreomycetidae</taxon>
        <taxon>Glomerellales</taxon>
        <taxon>Plectosphaerellaceae</taxon>
        <taxon>Plectosphaerella</taxon>
    </lineage>
</organism>
<comment type="caution">
    <text evidence="3">The sequence shown here is derived from an EMBL/GenBank/DDBJ whole genome shotgun (WGS) entry which is preliminary data.</text>
</comment>
<evidence type="ECO:0000259" key="2">
    <source>
        <dbReference type="Pfam" id="PF17111"/>
    </source>
</evidence>
<dbReference type="Pfam" id="PF17111">
    <property type="entry name" value="PigL_N"/>
    <property type="match status" value="1"/>
</dbReference>
<dbReference type="AlphaFoldDB" id="A0A9P8VJF6"/>
<proteinExistence type="predicted"/>
<feature type="domain" description="Azaphilone pigments biosynthesis cluster protein L N-terminal" evidence="2">
    <location>
        <begin position="2"/>
        <end position="116"/>
    </location>
</feature>
<dbReference type="Proteomes" id="UP000770015">
    <property type="component" value="Unassembled WGS sequence"/>
</dbReference>
<evidence type="ECO:0000313" key="3">
    <source>
        <dbReference type="EMBL" id="KAH6693945.1"/>
    </source>
</evidence>
<gene>
    <name evidence="3" type="ORF">F5X68DRAFT_258734</name>
</gene>
<dbReference type="EMBL" id="JAGSXJ010000003">
    <property type="protein sequence ID" value="KAH6693945.1"/>
    <property type="molecule type" value="Genomic_DNA"/>
</dbReference>
<protein>
    <recommendedName>
        <fullName evidence="2">Azaphilone pigments biosynthesis cluster protein L N-terminal domain-containing protein</fullName>
    </recommendedName>
</protein>
<reference evidence="3" key="1">
    <citation type="journal article" date="2021" name="Nat. Commun.">
        <title>Genetic determinants of endophytism in the Arabidopsis root mycobiome.</title>
        <authorList>
            <person name="Mesny F."/>
            <person name="Miyauchi S."/>
            <person name="Thiergart T."/>
            <person name="Pickel B."/>
            <person name="Atanasova L."/>
            <person name="Karlsson M."/>
            <person name="Huettel B."/>
            <person name="Barry K.W."/>
            <person name="Haridas S."/>
            <person name="Chen C."/>
            <person name="Bauer D."/>
            <person name="Andreopoulos W."/>
            <person name="Pangilinan J."/>
            <person name="LaButti K."/>
            <person name="Riley R."/>
            <person name="Lipzen A."/>
            <person name="Clum A."/>
            <person name="Drula E."/>
            <person name="Henrissat B."/>
            <person name="Kohler A."/>
            <person name="Grigoriev I.V."/>
            <person name="Martin F.M."/>
            <person name="Hacquard S."/>
        </authorList>
    </citation>
    <scope>NUCLEOTIDE SEQUENCE</scope>
    <source>
        <strain evidence="3">MPI-SDFR-AT-0117</strain>
    </source>
</reference>
<evidence type="ECO:0000256" key="1">
    <source>
        <dbReference type="SAM" id="MobiDB-lite"/>
    </source>
</evidence>